<dbReference type="Proteomes" id="UP000262524">
    <property type="component" value="Unassembled WGS sequence"/>
</dbReference>
<comment type="pathway">
    <text evidence="1 8">Amino-acid biosynthesis; L-histidine biosynthesis; L-histidine from 5-phospho-alpha-D-ribose 1-diphosphate: step 8/9.</text>
</comment>
<dbReference type="EC" id="3.1.3.15" evidence="3 8"/>
<evidence type="ECO:0000259" key="9">
    <source>
        <dbReference type="SMART" id="SM00481"/>
    </source>
</evidence>
<evidence type="ECO:0000256" key="1">
    <source>
        <dbReference type="ARBA" id="ARBA00004970"/>
    </source>
</evidence>
<dbReference type="GO" id="GO:0000105">
    <property type="term" value="P:L-histidine biosynthetic process"/>
    <property type="evidence" value="ECO:0007669"/>
    <property type="project" value="UniProtKB-UniRule"/>
</dbReference>
<keyword evidence="4 8" id="KW-0028">Amino-acid biosynthesis</keyword>
<evidence type="ECO:0000256" key="8">
    <source>
        <dbReference type="RuleBase" id="RU366003"/>
    </source>
</evidence>
<dbReference type="EMBL" id="QSOE01000024">
    <property type="protein sequence ID" value="RGI89764.1"/>
    <property type="molecule type" value="Genomic_DNA"/>
</dbReference>
<organism evidence="10 11">
    <name type="scientific">Anaerobutyricum hallii</name>
    <dbReference type="NCBI Taxonomy" id="39488"/>
    <lineage>
        <taxon>Bacteria</taxon>
        <taxon>Bacillati</taxon>
        <taxon>Bacillota</taxon>
        <taxon>Clostridia</taxon>
        <taxon>Lachnospirales</taxon>
        <taxon>Lachnospiraceae</taxon>
        <taxon>Anaerobutyricum</taxon>
    </lineage>
</organism>
<evidence type="ECO:0000256" key="5">
    <source>
        <dbReference type="ARBA" id="ARBA00022801"/>
    </source>
</evidence>
<dbReference type="InterPro" id="IPR003141">
    <property type="entry name" value="Pol/His_phosphatase_N"/>
</dbReference>
<evidence type="ECO:0000256" key="3">
    <source>
        <dbReference type="ARBA" id="ARBA00013085"/>
    </source>
</evidence>
<dbReference type="NCBIfam" id="TIGR01856">
    <property type="entry name" value="hisJ_fam"/>
    <property type="match status" value="1"/>
</dbReference>
<proteinExistence type="inferred from homology"/>
<evidence type="ECO:0000256" key="6">
    <source>
        <dbReference type="ARBA" id="ARBA00023102"/>
    </source>
</evidence>
<gene>
    <name evidence="10" type="ORF">DXD91_05500</name>
</gene>
<comment type="similarity">
    <text evidence="2 8">Belongs to the PHP hydrolase family. HisK subfamily.</text>
</comment>
<dbReference type="PANTHER" id="PTHR21039">
    <property type="entry name" value="HISTIDINOL PHOSPHATASE-RELATED"/>
    <property type="match status" value="1"/>
</dbReference>
<dbReference type="UniPathway" id="UPA00031">
    <property type="reaction ID" value="UER00013"/>
</dbReference>
<dbReference type="Gene3D" id="3.20.20.140">
    <property type="entry name" value="Metal-dependent hydrolases"/>
    <property type="match status" value="1"/>
</dbReference>
<evidence type="ECO:0000256" key="4">
    <source>
        <dbReference type="ARBA" id="ARBA00022605"/>
    </source>
</evidence>
<dbReference type="AlphaFoldDB" id="A0A374NTZ3"/>
<dbReference type="InterPro" id="IPR010140">
    <property type="entry name" value="Histidinol_P_phosphatase_HisJ"/>
</dbReference>
<dbReference type="InterPro" id="IPR004013">
    <property type="entry name" value="PHP_dom"/>
</dbReference>
<dbReference type="SMART" id="SM00481">
    <property type="entry name" value="POLIIIAc"/>
    <property type="match status" value="1"/>
</dbReference>
<dbReference type="SUPFAM" id="SSF89550">
    <property type="entry name" value="PHP domain-like"/>
    <property type="match status" value="1"/>
</dbReference>
<dbReference type="GO" id="GO:0005737">
    <property type="term" value="C:cytoplasm"/>
    <property type="evidence" value="ECO:0007669"/>
    <property type="project" value="TreeGrafter"/>
</dbReference>
<reference evidence="10 11" key="1">
    <citation type="submission" date="2018-08" db="EMBL/GenBank/DDBJ databases">
        <title>A genome reference for cultivated species of the human gut microbiota.</title>
        <authorList>
            <person name="Zou Y."/>
            <person name="Xue W."/>
            <person name="Luo G."/>
        </authorList>
    </citation>
    <scope>NUCLEOTIDE SEQUENCE [LARGE SCALE GENOMIC DNA]</scope>
    <source>
        <strain evidence="10 11">TM10-1AC</strain>
    </source>
</reference>
<dbReference type="PANTHER" id="PTHR21039:SF0">
    <property type="entry name" value="HISTIDINOL-PHOSPHATASE"/>
    <property type="match status" value="1"/>
</dbReference>
<protein>
    <recommendedName>
        <fullName evidence="3 8">Histidinol-phosphatase</fullName>
        <shortName evidence="8">HolPase</shortName>
        <ecNumber evidence="3 8">3.1.3.15</ecNumber>
    </recommendedName>
</protein>
<evidence type="ECO:0000313" key="10">
    <source>
        <dbReference type="EMBL" id="RGI89764.1"/>
    </source>
</evidence>
<sequence>MILLPFFLQVYRTFGLKLQFFTLILNMQKNTNANFYQKGNTVMIYTDTHLHSSFSSDSDTPMELMIKQGIRLGMKTLCFTEHYDPCYPDTPDGLDFLLDFENYKKTLFTLKEKYASQIEILYGLELGVQPHLGQTLANFYKKYGNDFDFIINSCHIVNGMDPYYGTYFKEMGATRGLMNYFETILANLKVFPHYQSVGHLDYVCRYLPESSQTFFYDHFTDVLDEILIEIIERNRALEVNTAGLKYGLDWPNPDISILRRYRELGGELITIGSDAHQPEHMAWEFDHVPAILHRAGFHHYVVFKGKKPVFYDI</sequence>
<evidence type="ECO:0000256" key="2">
    <source>
        <dbReference type="ARBA" id="ARBA00009152"/>
    </source>
</evidence>
<dbReference type="GO" id="GO:0004401">
    <property type="term" value="F:histidinol-phosphatase activity"/>
    <property type="evidence" value="ECO:0007669"/>
    <property type="project" value="UniProtKB-UniRule"/>
</dbReference>
<keyword evidence="5 8" id="KW-0378">Hydrolase</keyword>
<evidence type="ECO:0000313" key="11">
    <source>
        <dbReference type="Proteomes" id="UP000262524"/>
    </source>
</evidence>
<dbReference type="Pfam" id="PF02811">
    <property type="entry name" value="PHP"/>
    <property type="match status" value="1"/>
</dbReference>
<evidence type="ECO:0000256" key="7">
    <source>
        <dbReference type="ARBA" id="ARBA00049158"/>
    </source>
</evidence>
<keyword evidence="6 8" id="KW-0368">Histidine biosynthesis</keyword>
<name>A0A374NTZ3_9FIRM</name>
<dbReference type="InterPro" id="IPR016195">
    <property type="entry name" value="Pol/histidinol_Pase-like"/>
</dbReference>
<accession>A0A374NTZ3</accession>
<feature type="domain" description="Polymerase/histidinol phosphatase N-terminal" evidence="9">
    <location>
        <begin position="46"/>
        <end position="130"/>
    </location>
</feature>
<comment type="caution">
    <text evidence="10">The sequence shown here is derived from an EMBL/GenBank/DDBJ whole genome shotgun (WGS) entry which is preliminary data.</text>
</comment>
<comment type="catalytic activity">
    <reaction evidence="7 8">
        <text>L-histidinol phosphate + H2O = L-histidinol + phosphate</text>
        <dbReference type="Rhea" id="RHEA:14465"/>
        <dbReference type="ChEBI" id="CHEBI:15377"/>
        <dbReference type="ChEBI" id="CHEBI:43474"/>
        <dbReference type="ChEBI" id="CHEBI:57699"/>
        <dbReference type="ChEBI" id="CHEBI:57980"/>
        <dbReference type="EC" id="3.1.3.15"/>
    </reaction>
</comment>